<comment type="caution">
    <text evidence="1">The sequence shown here is derived from an EMBL/GenBank/DDBJ whole genome shotgun (WGS) entry which is preliminary data.</text>
</comment>
<dbReference type="Proteomes" id="UP000276133">
    <property type="component" value="Unassembled WGS sequence"/>
</dbReference>
<dbReference type="AlphaFoldDB" id="A0A3M7PX36"/>
<proteinExistence type="predicted"/>
<keyword evidence="2" id="KW-1185">Reference proteome</keyword>
<name>A0A3M7PX36_BRAPC</name>
<reference evidence="1 2" key="1">
    <citation type="journal article" date="2018" name="Sci. Rep.">
        <title>Genomic signatures of local adaptation to the degree of environmental predictability in rotifers.</title>
        <authorList>
            <person name="Franch-Gras L."/>
            <person name="Hahn C."/>
            <person name="Garcia-Roger E.M."/>
            <person name="Carmona M.J."/>
            <person name="Serra M."/>
            <person name="Gomez A."/>
        </authorList>
    </citation>
    <scope>NUCLEOTIDE SEQUENCE [LARGE SCALE GENOMIC DNA]</scope>
    <source>
        <strain evidence="1">HYR1</strain>
    </source>
</reference>
<protein>
    <submittedName>
        <fullName evidence="1">Uncharacterized protein</fullName>
    </submittedName>
</protein>
<sequence length="50" mass="5978">MFCKLWQLIHPLYHQYTDSAKLCNKSAISRKFCCTEDLSILKKYCLKHLN</sequence>
<evidence type="ECO:0000313" key="1">
    <source>
        <dbReference type="EMBL" id="RNA03459.1"/>
    </source>
</evidence>
<dbReference type="EMBL" id="REGN01008496">
    <property type="protein sequence ID" value="RNA03459.1"/>
    <property type="molecule type" value="Genomic_DNA"/>
</dbReference>
<accession>A0A3M7PX36</accession>
<evidence type="ECO:0000313" key="2">
    <source>
        <dbReference type="Proteomes" id="UP000276133"/>
    </source>
</evidence>
<organism evidence="1 2">
    <name type="scientific">Brachionus plicatilis</name>
    <name type="common">Marine rotifer</name>
    <name type="synonym">Brachionus muelleri</name>
    <dbReference type="NCBI Taxonomy" id="10195"/>
    <lineage>
        <taxon>Eukaryota</taxon>
        <taxon>Metazoa</taxon>
        <taxon>Spiralia</taxon>
        <taxon>Gnathifera</taxon>
        <taxon>Rotifera</taxon>
        <taxon>Eurotatoria</taxon>
        <taxon>Monogononta</taxon>
        <taxon>Pseudotrocha</taxon>
        <taxon>Ploima</taxon>
        <taxon>Brachionidae</taxon>
        <taxon>Brachionus</taxon>
    </lineage>
</organism>
<gene>
    <name evidence="1" type="ORF">BpHYR1_043565</name>
</gene>